<dbReference type="EMBL" id="CBSX010000110">
    <property type="protein sequence ID" value="CDH05684.1"/>
    <property type="molecule type" value="Genomic_DNA"/>
</dbReference>
<dbReference type="InterPro" id="IPR048958">
    <property type="entry name" value="Polysacc_lyase_14"/>
</dbReference>
<comment type="caution">
    <text evidence="2">The sequence shown here is derived from an EMBL/GenBank/DDBJ whole genome shotgun (WGS) entry which is preliminary data.</text>
</comment>
<feature type="domain" description="Polysaccharide lyase 14" evidence="1">
    <location>
        <begin position="61"/>
        <end position="249"/>
    </location>
</feature>
<proteinExistence type="predicted"/>
<dbReference type="Gene3D" id="2.60.120.200">
    <property type="match status" value="1"/>
</dbReference>
<reference evidence="2" key="1">
    <citation type="submission" date="2013-07" db="EMBL/GenBank/DDBJ databases">
        <title>Sub-species coevolution in mutualistic symbiosis.</title>
        <authorList>
            <person name="Murfin K."/>
            <person name="Klassen J."/>
            <person name="Lee M."/>
            <person name="Forst S."/>
            <person name="Stock P."/>
            <person name="Goodrich-Blair H."/>
        </authorList>
    </citation>
    <scope>NUCLEOTIDE SEQUENCE [LARGE SCALE GENOMIC DNA]</scope>
    <source>
        <strain evidence="2">Oregonense</strain>
    </source>
</reference>
<dbReference type="RefSeq" id="WP_038256297.1">
    <property type="nucleotide sequence ID" value="NZ_CAWLUU010000171.1"/>
</dbReference>
<dbReference type="PANTHER" id="PTHR40124">
    <property type="match status" value="1"/>
</dbReference>
<dbReference type="Proteomes" id="UP000028483">
    <property type="component" value="Unassembled WGS sequence"/>
</dbReference>
<accession>A0A077P4F8</accession>
<dbReference type="GO" id="GO:0016829">
    <property type="term" value="F:lyase activity"/>
    <property type="evidence" value="ECO:0007669"/>
    <property type="project" value="UniProtKB-KW"/>
</dbReference>
<organism evidence="2 3">
    <name type="scientific">Xenorhabdus bovienii str. oregonense</name>
    <dbReference type="NCBI Taxonomy" id="1398202"/>
    <lineage>
        <taxon>Bacteria</taxon>
        <taxon>Pseudomonadati</taxon>
        <taxon>Pseudomonadota</taxon>
        <taxon>Gammaproteobacteria</taxon>
        <taxon>Enterobacterales</taxon>
        <taxon>Morganellaceae</taxon>
        <taxon>Xenorhabdus</taxon>
    </lineage>
</organism>
<dbReference type="HOGENOM" id="CLU_049744_0_0_6"/>
<evidence type="ECO:0000259" key="1">
    <source>
        <dbReference type="Pfam" id="PF21294"/>
    </source>
</evidence>
<evidence type="ECO:0000313" key="3">
    <source>
        <dbReference type="Proteomes" id="UP000028483"/>
    </source>
</evidence>
<evidence type="ECO:0000313" key="2">
    <source>
        <dbReference type="EMBL" id="CDH05684.1"/>
    </source>
</evidence>
<dbReference type="AlphaFoldDB" id="A0A077P4F8"/>
<sequence>MAPVDLTSTANQSHDDLINVNFDHKVGKYSAKDFKSDWGISPSASSGLNQGRLNIVVDPQHDRNKVLEITYLANTVSSKAGTSFNVPLKGAHQALWLQYKVMFSKDFMWVKGGKLPGLAGGDRPSGCIDNGDFDGFSSRLMWRERGELKGYLYYPEKESRCGDYFKFDITLNKGVWYTLTQYVKLNSIGKHDGIYIQYVNDKEVFKLKDVKWRNEGNVFIDAIKWSSFFGGSTLDWAPPVEQYAYFDNFIVSIEKPNSIKYPF</sequence>
<dbReference type="PANTHER" id="PTHR40124:SF1">
    <property type="entry name" value="DISAGGREGATASE RELATED REPEAT PROTEIN"/>
    <property type="match status" value="1"/>
</dbReference>
<dbReference type="Pfam" id="PF21294">
    <property type="entry name" value="Polysacc_lyase_14"/>
    <property type="match status" value="1"/>
</dbReference>
<gene>
    <name evidence="2" type="ORF">XBO1_1980014</name>
</gene>
<keyword evidence="2" id="KW-0456">Lyase</keyword>
<name>A0A077P4F8_XENBV</name>
<protein>
    <submittedName>
        <fullName evidence="2">Alginate lyase</fullName>
    </submittedName>
</protein>